<evidence type="ECO:0000313" key="2">
    <source>
        <dbReference type="EMBL" id="VVT45628.1"/>
    </source>
</evidence>
<evidence type="ECO:0000313" key="3">
    <source>
        <dbReference type="Proteomes" id="UP000398389"/>
    </source>
</evidence>
<sequence>MSPLSSSSKRPVLHLLKRLTQASVLFTGTYIGAIWIASNHPQYEKYVPYGSTVIDFLEEREFQGQLSERVRKLKEEDLNHSYYYRKIDPSQHSDLFPLKSSSSSTSTSTSTSSSSSSSSSSSPASSSTVSKKSSQTSSGTISSALATSTSSVSSLTSRLDQEISPEDRDKEDMRKRQSSATSALTTKDPLAPSRFFDAVSGTVGKDRDYLPLVLLPDDRDEEINRAAMSLNDLISSINASVVTEDTVLNVTRTLEELARAKAQFKPRYADALLVKSQSFDQLYESYKLLWDEYLDASTTAVSSSGKPANHVVSEYSKRLAREVTDTEMLLVKLCNSTKDMELTEEEKLKQHQIDRYYHHHHHLKPKTEDFSVSSAIAAASASTASATAVSSSSAISTASSSTTLATPSTNVSTVAPLASSSSSSSSEKTNSNTSSSSSSTTQKAKLDPSYYGAIEPSDISLKLELALTLLVNALQQHSSVPLGPYIQGVREAVDSGYSYKTYQQKQPAPSQDRKTLISEALKAIKVPSDVDLKPVLDDIISSYEDEHKHK</sequence>
<dbReference type="EMBL" id="CABVLU010000001">
    <property type="protein sequence ID" value="VVT45628.1"/>
    <property type="molecule type" value="Genomic_DNA"/>
</dbReference>
<dbReference type="AlphaFoldDB" id="A0A5E8B313"/>
<reference evidence="2 3" key="1">
    <citation type="submission" date="2019-09" db="EMBL/GenBank/DDBJ databases">
        <authorList>
            <person name="Brejova B."/>
        </authorList>
    </citation>
    <scope>NUCLEOTIDE SEQUENCE [LARGE SCALE GENOMIC DNA]</scope>
</reference>
<organism evidence="2 3">
    <name type="scientific">Magnusiomyces paraingens</name>
    <dbReference type="NCBI Taxonomy" id="2606893"/>
    <lineage>
        <taxon>Eukaryota</taxon>
        <taxon>Fungi</taxon>
        <taxon>Dikarya</taxon>
        <taxon>Ascomycota</taxon>
        <taxon>Saccharomycotina</taxon>
        <taxon>Dipodascomycetes</taxon>
        <taxon>Dipodascales</taxon>
        <taxon>Dipodascaceae</taxon>
        <taxon>Magnusiomyces</taxon>
    </lineage>
</organism>
<evidence type="ECO:0000256" key="1">
    <source>
        <dbReference type="SAM" id="MobiDB-lite"/>
    </source>
</evidence>
<feature type="region of interest" description="Disordered" evidence="1">
    <location>
        <begin position="95"/>
        <end position="186"/>
    </location>
</feature>
<dbReference type="Proteomes" id="UP000398389">
    <property type="component" value="Unassembled WGS sequence"/>
</dbReference>
<feature type="compositionally biased region" description="Low complexity" evidence="1">
    <location>
        <begin position="398"/>
        <end position="409"/>
    </location>
</feature>
<feature type="compositionally biased region" description="Basic and acidic residues" evidence="1">
    <location>
        <begin position="159"/>
        <end position="175"/>
    </location>
</feature>
<dbReference type="GeneID" id="43579641"/>
<gene>
    <name evidence="2" type="ORF">SAPINGB_P000818</name>
</gene>
<feature type="compositionally biased region" description="Low complexity" evidence="1">
    <location>
        <begin position="99"/>
        <end position="157"/>
    </location>
</feature>
<evidence type="ECO:0008006" key="4">
    <source>
        <dbReference type="Google" id="ProtNLM"/>
    </source>
</evidence>
<name>A0A5E8B313_9ASCO</name>
<feature type="compositionally biased region" description="Low complexity" evidence="1">
    <location>
        <begin position="419"/>
        <end position="441"/>
    </location>
</feature>
<dbReference type="RefSeq" id="XP_031851432.1">
    <property type="nucleotide sequence ID" value="XM_031995541.1"/>
</dbReference>
<protein>
    <recommendedName>
        <fullName evidence="4">MICOS complex subunit MIC60</fullName>
    </recommendedName>
</protein>
<accession>A0A5E8B313</accession>
<proteinExistence type="predicted"/>
<dbReference type="OrthoDB" id="4083643at2759"/>
<keyword evidence="3" id="KW-1185">Reference proteome</keyword>
<feature type="region of interest" description="Disordered" evidence="1">
    <location>
        <begin position="398"/>
        <end position="446"/>
    </location>
</feature>